<dbReference type="SUPFAM" id="SSF52540">
    <property type="entry name" value="P-loop containing nucleoside triphosphate hydrolases"/>
    <property type="match status" value="1"/>
</dbReference>
<sequence length="561" mass="62381">MQQYTLELFRKDDSRFELRVLDGTWLTFPLIEQAEIDALLVLAAQDYRVNAPDLEQRGQDLFNWIDRHSNGWLRRVRQMQQPMTLVLDVREAGLRHLPWELLHDGVKFLCADPFQWFTPLRRVTPAERKHDWQPQKRQLGVLFMASSPEDVQPVLDFEAEESGILQATARKPLDLQVEESGSLQGLEERLTERADSPDVIHFSGHADIDKASGQPVFLLEDEVGRCAPATPQALAKTLRDANSAPRVVFLSGCRTGESSQQDGMLSFSEQVVTAGVPVVLGWALPVGDVAASQAAAALYDKLATGFGIAEAVALARQALLENHSPYWHLLRCYVDGSALNPLVAKGRQPIRRHNTPQQFLDAGGRVPVCARTAFIGRRRLLQRSLRCLRAWQGDEAYAEGILLHGMGGLGKSSTAARLIDRLRNSHEAVVCYGGLDETALVAALGKALPKAQSLLNDAQQTLEQRLRELFEPEDNPLCAKPLLLVFDDFEQNIPLERRKLGQADYHPASLAVLHTVLQAIHDSQSDTRVIVTSRFAVPVPRPCRARAACIARTRKPCTLPT</sequence>
<organism evidence="2 3">
    <name type="scientific">Thiothrix winogradskyi</name>
    <dbReference type="NCBI Taxonomy" id="96472"/>
    <lineage>
        <taxon>Bacteria</taxon>
        <taxon>Pseudomonadati</taxon>
        <taxon>Pseudomonadota</taxon>
        <taxon>Gammaproteobacteria</taxon>
        <taxon>Thiotrichales</taxon>
        <taxon>Thiotrichaceae</taxon>
        <taxon>Thiothrix</taxon>
    </lineage>
</organism>
<dbReference type="Gene3D" id="3.40.50.300">
    <property type="entry name" value="P-loop containing nucleotide triphosphate hydrolases"/>
    <property type="match status" value="1"/>
</dbReference>
<name>A0ABY3SZR8_9GAMM</name>
<accession>A0ABY3SZR8</accession>
<gene>
    <name evidence="2" type="ORF">L2Y54_00705</name>
</gene>
<dbReference type="Proteomes" id="UP001054801">
    <property type="component" value="Chromosome"/>
</dbReference>
<keyword evidence="3" id="KW-1185">Reference proteome</keyword>
<dbReference type="Pfam" id="PF12770">
    <property type="entry name" value="CHAT"/>
    <property type="match status" value="1"/>
</dbReference>
<protein>
    <submittedName>
        <fullName evidence="2">CHAT domain-containing protein</fullName>
    </submittedName>
</protein>
<proteinExistence type="predicted"/>
<dbReference type="InterPro" id="IPR027417">
    <property type="entry name" value="P-loop_NTPase"/>
</dbReference>
<evidence type="ECO:0000259" key="1">
    <source>
        <dbReference type="Pfam" id="PF12770"/>
    </source>
</evidence>
<evidence type="ECO:0000313" key="2">
    <source>
        <dbReference type="EMBL" id="UJS24580.1"/>
    </source>
</evidence>
<reference evidence="2" key="1">
    <citation type="journal article" date="2022" name="Microorganisms">
        <title>Two New Species of Filamentous Sulfur Bacteria of the Genus Thiothrix, Thiothrix winogradskyi sp. nov. and 'Candidatus Thiothrix sulfatifontis' sp. nov.</title>
        <authorList>
            <person name="Ravin N.V."/>
            <person name="Rossetti S."/>
            <person name="Beletsky A.V."/>
            <person name="Kadnikov V.V."/>
            <person name="Rudenko T.S."/>
            <person name="Smolyakov D.D."/>
            <person name="Moskvitina M.I."/>
            <person name="Gureeva M.V."/>
            <person name="Mardanov A.V."/>
            <person name="Grabovich M.Y."/>
        </authorList>
    </citation>
    <scope>NUCLEOTIDE SEQUENCE</scope>
    <source>
        <strain evidence="2">CT3</strain>
    </source>
</reference>
<dbReference type="RefSeq" id="WP_236499161.1">
    <property type="nucleotide sequence ID" value="NZ_CP091244.1"/>
</dbReference>
<dbReference type="InterPro" id="IPR024983">
    <property type="entry name" value="CHAT_dom"/>
</dbReference>
<feature type="domain" description="CHAT" evidence="1">
    <location>
        <begin position="80"/>
        <end position="325"/>
    </location>
</feature>
<dbReference type="EMBL" id="CP091244">
    <property type="protein sequence ID" value="UJS24580.1"/>
    <property type="molecule type" value="Genomic_DNA"/>
</dbReference>
<evidence type="ECO:0000313" key="3">
    <source>
        <dbReference type="Proteomes" id="UP001054801"/>
    </source>
</evidence>